<name>A0ABX1TJ27_9GAMM</name>
<dbReference type="InterPro" id="IPR027417">
    <property type="entry name" value="P-loop_NTPase"/>
</dbReference>
<accession>A0ABX1TJ27</accession>
<reference evidence="2 3" key="1">
    <citation type="submission" date="2019-03" db="EMBL/GenBank/DDBJ databases">
        <title>Metabolic reconstructions from genomes of highly enriched 'Candidatus Accumulibacter' and 'Candidatus Competibacter' bioreactor populations.</title>
        <authorList>
            <person name="Annavajhala M.K."/>
            <person name="Welles L."/>
            <person name="Abbas B."/>
            <person name="Sorokin D."/>
            <person name="Park H."/>
            <person name="Van Loosdrecht M."/>
            <person name="Chandran K."/>
        </authorList>
    </citation>
    <scope>NUCLEOTIDE SEQUENCE [LARGE SCALE GENOMIC DNA]</scope>
    <source>
        <strain evidence="2 3">SBR_G</strain>
    </source>
</reference>
<dbReference type="PANTHER" id="PTHR42935:SF1">
    <property type="entry name" value="SLR0930 PROTEIN"/>
    <property type="match status" value="1"/>
</dbReference>
<keyword evidence="3" id="KW-1185">Reference proteome</keyword>
<dbReference type="GO" id="GO:0005524">
    <property type="term" value="F:ATP binding"/>
    <property type="evidence" value="ECO:0007669"/>
    <property type="project" value="UniProtKB-KW"/>
</dbReference>
<comment type="caution">
    <text evidence="2">The sequence shown here is derived from an EMBL/GenBank/DDBJ whole genome shotgun (WGS) entry which is preliminary data.</text>
</comment>
<keyword evidence="2" id="KW-0067">ATP-binding</keyword>
<evidence type="ECO:0000259" key="1">
    <source>
        <dbReference type="SMART" id="SM00382"/>
    </source>
</evidence>
<dbReference type="SUPFAM" id="SSF52540">
    <property type="entry name" value="P-loop containing nucleoside triphosphate hydrolases"/>
    <property type="match status" value="1"/>
</dbReference>
<gene>
    <name evidence="2" type="ORF">E4P82_02250</name>
</gene>
<proteinExistence type="predicted"/>
<keyword evidence="2" id="KW-0547">Nucleotide-binding</keyword>
<protein>
    <submittedName>
        <fullName evidence="2">ATP-binding protein</fullName>
    </submittedName>
</protein>
<organism evidence="2 3">
    <name type="scientific">Candidatus Competibacter phosphatis</name>
    <dbReference type="NCBI Taxonomy" id="221280"/>
    <lineage>
        <taxon>Bacteria</taxon>
        <taxon>Pseudomonadati</taxon>
        <taxon>Pseudomonadota</taxon>
        <taxon>Gammaproteobacteria</taxon>
        <taxon>Candidatus Competibacteraceae</taxon>
        <taxon>Candidatus Competibacter</taxon>
    </lineage>
</organism>
<dbReference type="Proteomes" id="UP000760480">
    <property type="component" value="Unassembled WGS sequence"/>
</dbReference>
<dbReference type="Pfam" id="PF05673">
    <property type="entry name" value="DUF815"/>
    <property type="match status" value="1"/>
</dbReference>
<dbReference type="RefSeq" id="WP_169247377.1">
    <property type="nucleotide sequence ID" value="NZ_SPMZ01000008.1"/>
</dbReference>
<dbReference type="CDD" id="cd00009">
    <property type="entry name" value="AAA"/>
    <property type="match status" value="1"/>
</dbReference>
<feature type="domain" description="AAA+ ATPase" evidence="1">
    <location>
        <begin position="89"/>
        <end position="216"/>
    </location>
</feature>
<dbReference type="EMBL" id="SPMZ01000008">
    <property type="protein sequence ID" value="NMQ18119.1"/>
    <property type="molecule type" value="Genomic_DNA"/>
</dbReference>
<sequence>MPSVTLSLEQVLAERLVSALERLEQGLPASASAPDWNSDRAFRWRRLGSHGCLRPVRHPHRLRLADLQRIDRQKTALDLNVRQFLAGKPCNNVLLWGARGTGKSSLIKALLNEYAERGLRLIEVDKQDLIDLPNIVDPLFERPERFLLYCDDLSFEADDPSYKALKAMLDGSISAAPDNVLLCATSNRRHLLPEYRRENEDARIVDGELHHSEAVEEKISLSERFGLWLSFHPFSQDDYLAIVGHWLEQLGWSAGLDETARRQALQWALQRGSRSGRVAWQFARDWVGRHGL</sequence>
<dbReference type="Gene3D" id="3.40.50.300">
    <property type="entry name" value="P-loop containing nucleotide triphosphate hydrolases"/>
    <property type="match status" value="1"/>
</dbReference>
<dbReference type="PANTHER" id="PTHR42935">
    <property type="entry name" value="SLR0930 PROTEIN"/>
    <property type="match status" value="1"/>
</dbReference>
<evidence type="ECO:0000313" key="2">
    <source>
        <dbReference type="EMBL" id="NMQ18119.1"/>
    </source>
</evidence>
<evidence type="ECO:0000313" key="3">
    <source>
        <dbReference type="Proteomes" id="UP000760480"/>
    </source>
</evidence>
<dbReference type="SMART" id="SM00382">
    <property type="entry name" value="AAA"/>
    <property type="match status" value="1"/>
</dbReference>
<dbReference type="InterPro" id="IPR008533">
    <property type="entry name" value="DUF815"/>
</dbReference>
<dbReference type="InterPro" id="IPR003593">
    <property type="entry name" value="AAA+_ATPase"/>
</dbReference>